<feature type="compositionally biased region" description="Basic and acidic residues" evidence="1">
    <location>
        <begin position="12"/>
        <end position="26"/>
    </location>
</feature>
<organism evidence="2 3">
    <name type="scientific">Pisolithus microcarpus 441</name>
    <dbReference type="NCBI Taxonomy" id="765257"/>
    <lineage>
        <taxon>Eukaryota</taxon>
        <taxon>Fungi</taxon>
        <taxon>Dikarya</taxon>
        <taxon>Basidiomycota</taxon>
        <taxon>Agaricomycotina</taxon>
        <taxon>Agaricomycetes</taxon>
        <taxon>Agaricomycetidae</taxon>
        <taxon>Boletales</taxon>
        <taxon>Sclerodermatineae</taxon>
        <taxon>Pisolithaceae</taxon>
        <taxon>Pisolithus</taxon>
    </lineage>
</organism>
<dbReference type="Proteomes" id="UP000054018">
    <property type="component" value="Unassembled WGS sequence"/>
</dbReference>
<reference evidence="3" key="2">
    <citation type="submission" date="2015-01" db="EMBL/GenBank/DDBJ databases">
        <title>Evolutionary Origins and Diversification of the Mycorrhizal Mutualists.</title>
        <authorList>
            <consortium name="DOE Joint Genome Institute"/>
            <consortium name="Mycorrhizal Genomics Consortium"/>
            <person name="Kohler A."/>
            <person name="Kuo A."/>
            <person name="Nagy L.G."/>
            <person name="Floudas D."/>
            <person name="Copeland A."/>
            <person name="Barry K.W."/>
            <person name="Cichocki N."/>
            <person name="Veneault-Fourrey C."/>
            <person name="LaButti K."/>
            <person name="Lindquist E.A."/>
            <person name="Lipzen A."/>
            <person name="Lundell T."/>
            <person name="Morin E."/>
            <person name="Murat C."/>
            <person name="Riley R."/>
            <person name="Ohm R."/>
            <person name="Sun H."/>
            <person name="Tunlid A."/>
            <person name="Henrissat B."/>
            <person name="Grigoriev I.V."/>
            <person name="Hibbett D.S."/>
            <person name="Martin F."/>
        </authorList>
    </citation>
    <scope>NUCLEOTIDE SEQUENCE [LARGE SCALE GENOMIC DNA]</scope>
    <source>
        <strain evidence="3">441</strain>
    </source>
</reference>
<gene>
    <name evidence="2" type="ORF">PISMIDRAFT_12231</name>
</gene>
<feature type="compositionally biased region" description="Acidic residues" evidence="1">
    <location>
        <begin position="638"/>
        <end position="648"/>
    </location>
</feature>
<protein>
    <submittedName>
        <fullName evidence="2">Uncharacterized protein</fullName>
    </submittedName>
</protein>
<feature type="compositionally biased region" description="Acidic residues" evidence="1">
    <location>
        <begin position="656"/>
        <end position="672"/>
    </location>
</feature>
<feature type="region of interest" description="Disordered" evidence="1">
    <location>
        <begin position="617"/>
        <end position="695"/>
    </location>
</feature>
<accession>A0A0C9Y9T9</accession>
<sequence length="1089" mass="123325">MPPKATKGAKGKSAEGSKGKRVEDTHLMDVRKKNQPQLEETIKDVNTKNDRLKQALLGYARFDVLEHRERIVFGKWNPWTIQKTEIAGLVESFQVNGLDRFNPTHAMPLIVPKSILKLGTYITEVKGINEVPLLQINVEAGKDWTISAAGGQHRVYALEVWLERKKKQLEDHLAMEKSIKAQDVDKIDEAELQKWNKSTKKEKDMLEGIIAYGGQWLVSLFDDKKIDETLALHISKNETKHVYMESPMEGLVQKFKLMRAEVRTYQNVKLLPQSKGTAAKQLELLNQDYVWEMLTHFDTAGVHYWHADFMKFTEFYNTMLSSYGGVSDTTNMLHEVETNGAVKVLAYLVGCLERRMRMCFNTVEVDETRVERLLSMLRTKNAERAQEELEEIYDELKDAKPVAEAISSGMRNAMDDAFETCIRNTTGVQEIGNPSSSDWSTVFAQYGSEVPDKMQEQVDAMAERGDLSRVREHIATMLKTSPLKARILFACETRQEDFCSFPFMSRSLFKVLKEHLSRIQMSILELSSWWSPYVYATKVHPKEWMPGSTSADMRRAVWAHPDFHADSRRSVWEKIVLVIFESYLAFLNMEGQLSTLNVPDHSLSQLELLGIFGMSLSGGSKPSKPSTSKKGKAKKTDEDEYGDQEYVDGQDKDEKDSDEEEEDMLAEDDEDQDVRKGESRQERLDRHEKEKVQAEARAKSLEMEAAQAAKILMNSRKVSSPAPTFCDKAWTRKSKISSDAGANSFHGQNLLKWHTWEWAMLMGPSCTRILRILGCITIFESCAIHHYRPTLLSDPAGGAAAIRFKIETDTAIFRITRVSTNYIQTTLDQPKQRPSKVAVTLTWPDSIASAKPTVDTFNLHTELSRHNQAILRLAQQTQIQRVITCVESQRVAWEDTTNTVLARDRPPLEEAVQQALEHLVLTLNANAYRQRSDYLRHDEFMDDFSMDIDGLDVVYRGGLEGVSKVIAHKQKFVVLARSECEGRMEDIASDVTVKDPGHGSHASISLPKPIESTEAVTIPTTISASSNRFTPLGDSAKSASVTPEVQHPAAELHSHDTHIHEDDVSMEIIEKKNDEERSSSDGKSDLRKS</sequence>
<dbReference type="HOGENOM" id="CLU_284842_0_0_1"/>
<feature type="compositionally biased region" description="Low complexity" evidence="1">
    <location>
        <begin position="617"/>
        <end position="626"/>
    </location>
</feature>
<feature type="compositionally biased region" description="Basic and acidic residues" evidence="1">
    <location>
        <begin position="1050"/>
        <end position="1089"/>
    </location>
</feature>
<keyword evidence="3" id="KW-1185">Reference proteome</keyword>
<feature type="region of interest" description="Disordered" evidence="1">
    <location>
        <begin position="1027"/>
        <end position="1089"/>
    </location>
</feature>
<evidence type="ECO:0000256" key="1">
    <source>
        <dbReference type="SAM" id="MobiDB-lite"/>
    </source>
</evidence>
<name>A0A0C9Y9T9_9AGAM</name>
<dbReference type="OrthoDB" id="2690723at2759"/>
<proteinExistence type="predicted"/>
<evidence type="ECO:0000313" key="2">
    <source>
        <dbReference type="EMBL" id="KIK21445.1"/>
    </source>
</evidence>
<dbReference type="AlphaFoldDB" id="A0A0C9Y9T9"/>
<evidence type="ECO:0000313" key="3">
    <source>
        <dbReference type="Proteomes" id="UP000054018"/>
    </source>
</evidence>
<dbReference type="EMBL" id="KN833751">
    <property type="protein sequence ID" value="KIK21445.1"/>
    <property type="molecule type" value="Genomic_DNA"/>
</dbReference>
<feature type="region of interest" description="Disordered" evidence="1">
    <location>
        <begin position="1"/>
        <end position="26"/>
    </location>
</feature>
<reference evidence="2 3" key="1">
    <citation type="submission" date="2014-04" db="EMBL/GenBank/DDBJ databases">
        <authorList>
            <consortium name="DOE Joint Genome Institute"/>
            <person name="Kuo A."/>
            <person name="Kohler A."/>
            <person name="Costa M.D."/>
            <person name="Nagy L.G."/>
            <person name="Floudas D."/>
            <person name="Copeland A."/>
            <person name="Barry K.W."/>
            <person name="Cichocki N."/>
            <person name="Veneault-Fourrey C."/>
            <person name="LaButti K."/>
            <person name="Lindquist E.A."/>
            <person name="Lipzen A."/>
            <person name="Lundell T."/>
            <person name="Morin E."/>
            <person name="Murat C."/>
            <person name="Sun H."/>
            <person name="Tunlid A."/>
            <person name="Henrissat B."/>
            <person name="Grigoriev I.V."/>
            <person name="Hibbett D.S."/>
            <person name="Martin F."/>
            <person name="Nordberg H.P."/>
            <person name="Cantor M.N."/>
            <person name="Hua S.X."/>
        </authorList>
    </citation>
    <scope>NUCLEOTIDE SEQUENCE [LARGE SCALE GENOMIC DNA]</scope>
    <source>
        <strain evidence="2 3">441</strain>
    </source>
</reference>
<feature type="compositionally biased region" description="Basic and acidic residues" evidence="1">
    <location>
        <begin position="673"/>
        <end position="695"/>
    </location>
</feature>